<evidence type="ECO:0000313" key="1">
    <source>
        <dbReference type="EMBL" id="BAT95493.1"/>
    </source>
</evidence>
<dbReference type="PANTHER" id="PTHR47213:SF1">
    <property type="entry name" value="OS07G0567300 PROTEIN"/>
    <property type="match status" value="1"/>
</dbReference>
<protein>
    <submittedName>
        <fullName evidence="1">Uncharacterized protein</fullName>
    </submittedName>
</protein>
<dbReference type="InterPro" id="IPR044789">
    <property type="entry name" value="Put_A1-4-GlycosylTfrase_plant"/>
</dbReference>
<dbReference type="Proteomes" id="UP000291084">
    <property type="component" value="Chromosome 8"/>
</dbReference>
<name>A0A0S3SRN9_PHAAN</name>
<dbReference type="OrthoDB" id="1400668at2759"/>
<reference evidence="1 2" key="1">
    <citation type="journal article" date="2015" name="Sci. Rep.">
        <title>The power of single molecule real-time sequencing technology in the de novo assembly of a eukaryotic genome.</title>
        <authorList>
            <person name="Sakai H."/>
            <person name="Naito K."/>
            <person name="Ogiso-Tanaka E."/>
            <person name="Takahashi Y."/>
            <person name="Iseki K."/>
            <person name="Muto C."/>
            <person name="Satou K."/>
            <person name="Teruya K."/>
            <person name="Shiroma A."/>
            <person name="Shimoji M."/>
            <person name="Hirano T."/>
            <person name="Itoh T."/>
            <person name="Kaga A."/>
            <person name="Tomooka N."/>
        </authorList>
    </citation>
    <scope>NUCLEOTIDE SEQUENCE [LARGE SCALE GENOMIC DNA]</scope>
    <source>
        <strain evidence="2">cv. Shumari</strain>
    </source>
</reference>
<dbReference type="AlphaFoldDB" id="A0A0S3SRN9"/>
<proteinExistence type="predicted"/>
<accession>A0A0S3SRN9</accession>
<evidence type="ECO:0000313" key="2">
    <source>
        <dbReference type="Proteomes" id="UP000291084"/>
    </source>
</evidence>
<organism evidence="1 2">
    <name type="scientific">Vigna angularis var. angularis</name>
    <dbReference type="NCBI Taxonomy" id="157739"/>
    <lineage>
        <taxon>Eukaryota</taxon>
        <taxon>Viridiplantae</taxon>
        <taxon>Streptophyta</taxon>
        <taxon>Embryophyta</taxon>
        <taxon>Tracheophyta</taxon>
        <taxon>Spermatophyta</taxon>
        <taxon>Magnoliopsida</taxon>
        <taxon>eudicotyledons</taxon>
        <taxon>Gunneridae</taxon>
        <taxon>Pentapetalae</taxon>
        <taxon>rosids</taxon>
        <taxon>fabids</taxon>
        <taxon>Fabales</taxon>
        <taxon>Fabaceae</taxon>
        <taxon>Papilionoideae</taxon>
        <taxon>50 kb inversion clade</taxon>
        <taxon>NPAAA clade</taxon>
        <taxon>indigoferoid/millettioid clade</taxon>
        <taxon>Phaseoleae</taxon>
        <taxon>Vigna</taxon>
    </lineage>
</organism>
<dbReference type="PANTHER" id="PTHR47213">
    <property type="entry name" value="OS07G0567300 PROTEIN"/>
    <property type="match status" value="1"/>
</dbReference>
<sequence>MATRITTIEDALLLKNSSLRDGWGDWFNKKNVFLRKDRMFRSTFDLLNPLNNPLLQDPDAVSTTRLTKGDHTVQKWWIHEFRKVPSLVTKNRHKLNIKMSDSLYFRRITQSANHIPIFFDLEHYYYKSFFFTSLYPVFSDLQFFLIFNFTIKQIKIGTIVLPTL</sequence>
<keyword evidence="2" id="KW-1185">Reference proteome</keyword>
<dbReference type="EMBL" id="AP015041">
    <property type="protein sequence ID" value="BAT95493.1"/>
    <property type="molecule type" value="Genomic_DNA"/>
</dbReference>
<gene>
    <name evidence="1" type="primary">Vigan.08G223300</name>
    <name evidence="1" type="ORF">VIGAN_08223300</name>
</gene>